<feature type="compositionally biased region" description="Basic and acidic residues" evidence="3">
    <location>
        <begin position="211"/>
        <end position="224"/>
    </location>
</feature>
<feature type="domain" description="Chromo" evidence="4">
    <location>
        <begin position="30"/>
        <end position="91"/>
    </location>
</feature>
<dbReference type="InterPro" id="IPR000953">
    <property type="entry name" value="Chromo/chromo_shadow_dom"/>
</dbReference>
<dbReference type="STRING" id="51028.A0A0N4VBT0"/>
<reference evidence="5 6" key="2">
    <citation type="submission" date="2018-10" db="EMBL/GenBank/DDBJ databases">
        <authorList>
            <consortium name="Pathogen Informatics"/>
        </authorList>
    </citation>
    <scope>NUCLEOTIDE SEQUENCE [LARGE SCALE GENOMIC DNA]</scope>
</reference>
<dbReference type="Pfam" id="PF00385">
    <property type="entry name" value="Chromo"/>
    <property type="match status" value="1"/>
</dbReference>
<feature type="compositionally biased region" description="Basic and acidic residues" evidence="3">
    <location>
        <begin position="159"/>
        <end position="192"/>
    </location>
</feature>
<dbReference type="EMBL" id="UXUI01008941">
    <property type="protein sequence ID" value="VDD92732.1"/>
    <property type="molecule type" value="Genomic_DNA"/>
</dbReference>
<proteinExistence type="predicted"/>
<feature type="compositionally biased region" description="Polar residues" evidence="3">
    <location>
        <begin position="1"/>
        <end position="13"/>
    </location>
</feature>
<dbReference type="PANTHER" id="PTHR22812">
    <property type="entry name" value="CHROMOBOX PROTEIN"/>
    <property type="match status" value="1"/>
</dbReference>
<dbReference type="CDD" id="cd00024">
    <property type="entry name" value="CD_CSD"/>
    <property type="match status" value="1"/>
</dbReference>
<feature type="compositionally biased region" description="Basic and acidic residues" evidence="3">
    <location>
        <begin position="90"/>
        <end position="101"/>
    </location>
</feature>
<dbReference type="PROSITE" id="PS50013">
    <property type="entry name" value="CHROMO_2"/>
    <property type="match status" value="1"/>
</dbReference>
<evidence type="ECO:0000256" key="1">
    <source>
        <dbReference type="ARBA" id="ARBA00004123"/>
    </source>
</evidence>
<evidence type="ECO:0000313" key="5">
    <source>
        <dbReference type="EMBL" id="VDD92732.1"/>
    </source>
</evidence>
<evidence type="ECO:0000256" key="3">
    <source>
        <dbReference type="SAM" id="MobiDB-lite"/>
    </source>
</evidence>
<feature type="region of interest" description="Disordered" evidence="3">
    <location>
        <begin position="1"/>
        <end position="28"/>
    </location>
</feature>
<feature type="compositionally biased region" description="Basic and acidic residues" evidence="3">
    <location>
        <begin position="234"/>
        <end position="254"/>
    </location>
</feature>
<evidence type="ECO:0000259" key="4">
    <source>
        <dbReference type="PROSITE" id="PS50013"/>
    </source>
</evidence>
<dbReference type="SUPFAM" id="SSF54160">
    <property type="entry name" value="Chromo domain-like"/>
    <property type="match status" value="1"/>
</dbReference>
<dbReference type="InterPro" id="IPR023779">
    <property type="entry name" value="Chromodomain_CS"/>
</dbReference>
<dbReference type="SMART" id="SM00298">
    <property type="entry name" value="CHROMO"/>
    <property type="match status" value="1"/>
</dbReference>
<dbReference type="Gene3D" id="2.40.50.40">
    <property type="match status" value="1"/>
</dbReference>
<sequence length="400" mass="45198">MDEQENVTVTADETINDEKNVSGDEEPGEYEVEAILGVKAFVKEGVLKYQIRWVGYGEESDSWEPEENLTGAEDILNDFKQTHEDEFLRARRLLEKRESKPTRTKRQRRTRGSASTHSDEEESSKVEGGPPTKRIIVEVLSSESDDEDFVRVKRRRKAPPRDDFSPSDKEKEKDLPLEFTPRKQRNEWMYKDIDEEINSGYNSEGSSQGCNEKKSKNKEPEELHPSTSETSGEGLKDDSRKSGQEALSIEKKVDTGITEEVEEDREEGKRETLAVEKKKGGSSGVEKKKAEKLGVGKKKVSSDGRKRKVSVIEVRRGSGLGDLHGSGDRVNHENGSSKRTLVCRQAKAKDRFIGCVKLPDGAVHLMRREGSSLSLIPIREAYDRFGFELVQFLISRAEFS</sequence>
<accession>A0A0N4VBT0</accession>
<evidence type="ECO:0000256" key="2">
    <source>
        <dbReference type="ARBA" id="ARBA00023242"/>
    </source>
</evidence>
<dbReference type="PROSITE" id="PS00598">
    <property type="entry name" value="CHROMO_1"/>
    <property type="match status" value="1"/>
</dbReference>
<gene>
    <name evidence="5" type="ORF">EVEC_LOCUS7483</name>
</gene>
<keyword evidence="6" id="KW-1185">Reference proteome</keyword>
<dbReference type="InterPro" id="IPR016197">
    <property type="entry name" value="Chromo-like_dom_sf"/>
</dbReference>
<feature type="compositionally biased region" description="Basic residues" evidence="3">
    <location>
        <begin position="102"/>
        <end position="111"/>
    </location>
</feature>
<dbReference type="Proteomes" id="UP000274131">
    <property type="component" value="Unassembled WGS sequence"/>
</dbReference>
<organism evidence="7">
    <name type="scientific">Enterobius vermicularis</name>
    <name type="common">Human pinworm</name>
    <dbReference type="NCBI Taxonomy" id="51028"/>
    <lineage>
        <taxon>Eukaryota</taxon>
        <taxon>Metazoa</taxon>
        <taxon>Ecdysozoa</taxon>
        <taxon>Nematoda</taxon>
        <taxon>Chromadorea</taxon>
        <taxon>Rhabditida</taxon>
        <taxon>Spirurina</taxon>
        <taxon>Oxyuridomorpha</taxon>
        <taxon>Oxyuroidea</taxon>
        <taxon>Oxyuridae</taxon>
        <taxon>Enterobius</taxon>
    </lineage>
</organism>
<protein>
    <submittedName>
        <fullName evidence="7">Chromo domain-containing protein</fullName>
    </submittedName>
</protein>
<dbReference type="OrthoDB" id="433924at2759"/>
<evidence type="ECO:0000313" key="7">
    <source>
        <dbReference type="WBParaSite" id="EVEC_0000799901-mRNA-1"/>
    </source>
</evidence>
<evidence type="ECO:0000313" key="6">
    <source>
        <dbReference type="Proteomes" id="UP000274131"/>
    </source>
</evidence>
<keyword evidence="2" id="KW-0539">Nucleus</keyword>
<feature type="region of interest" description="Disordered" evidence="3">
    <location>
        <begin position="90"/>
        <end position="300"/>
    </location>
</feature>
<dbReference type="AlphaFoldDB" id="A0A0N4VBT0"/>
<reference evidence="7" key="1">
    <citation type="submission" date="2017-02" db="UniProtKB">
        <authorList>
            <consortium name="WormBaseParasite"/>
        </authorList>
    </citation>
    <scope>IDENTIFICATION</scope>
</reference>
<dbReference type="InterPro" id="IPR051219">
    <property type="entry name" value="Heterochromatin_chromo-domain"/>
</dbReference>
<name>A0A0N4VBT0_ENTVE</name>
<feature type="compositionally biased region" description="Basic and acidic residues" evidence="3">
    <location>
        <begin position="266"/>
        <end position="300"/>
    </location>
</feature>
<dbReference type="InterPro" id="IPR023780">
    <property type="entry name" value="Chromo_domain"/>
</dbReference>
<comment type="subcellular location">
    <subcellularLocation>
        <location evidence="1">Nucleus</location>
    </subcellularLocation>
</comment>
<dbReference type="WBParaSite" id="EVEC_0000799901-mRNA-1">
    <property type="protein sequence ID" value="EVEC_0000799901-mRNA-1"/>
    <property type="gene ID" value="EVEC_0000799901"/>
</dbReference>
<feature type="compositionally biased region" description="Polar residues" evidence="3">
    <location>
        <begin position="199"/>
        <end position="210"/>
    </location>
</feature>
<dbReference type="GO" id="GO:0005634">
    <property type="term" value="C:nucleus"/>
    <property type="evidence" value="ECO:0007669"/>
    <property type="project" value="UniProtKB-SubCell"/>
</dbReference>